<dbReference type="AlphaFoldDB" id="A0A5E7DLJ9"/>
<dbReference type="Proteomes" id="UP000409037">
    <property type="component" value="Unassembled WGS sequence"/>
</dbReference>
<sequence>MVNHPVINPPVMGLWLLMSAYFLGICIWRAALEWFETSRHK</sequence>
<proteinExistence type="predicted"/>
<reference evidence="1 2" key="1">
    <citation type="submission" date="2019-09" db="EMBL/GenBank/DDBJ databases">
        <authorList>
            <person name="Chandra G."/>
            <person name="Truman W A."/>
        </authorList>
    </citation>
    <scope>NUCLEOTIDE SEQUENCE [LARGE SCALE GENOMIC DNA]</scope>
    <source>
        <strain evidence="1">PS833</strain>
    </source>
</reference>
<dbReference type="EMBL" id="CABVHU010000010">
    <property type="protein sequence ID" value="VVO18449.1"/>
    <property type="molecule type" value="Genomic_DNA"/>
</dbReference>
<evidence type="ECO:0000313" key="1">
    <source>
        <dbReference type="EMBL" id="VVO18449.1"/>
    </source>
</evidence>
<evidence type="ECO:0000313" key="2">
    <source>
        <dbReference type="Proteomes" id="UP000409037"/>
    </source>
</evidence>
<gene>
    <name evidence="1" type="ORF">PS833_04004</name>
</gene>
<name>A0A5E7DLJ9_PSEFL</name>
<protein>
    <submittedName>
        <fullName evidence="1">Uncharacterized protein</fullName>
    </submittedName>
</protein>
<organism evidence="1 2">
    <name type="scientific">Pseudomonas fluorescens</name>
    <dbReference type="NCBI Taxonomy" id="294"/>
    <lineage>
        <taxon>Bacteria</taxon>
        <taxon>Pseudomonadati</taxon>
        <taxon>Pseudomonadota</taxon>
        <taxon>Gammaproteobacteria</taxon>
        <taxon>Pseudomonadales</taxon>
        <taxon>Pseudomonadaceae</taxon>
        <taxon>Pseudomonas</taxon>
    </lineage>
</organism>
<accession>A0A5E7DLJ9</accession>